<keyword evidence="1" id="KW-0812">Transmembrane</keyword>
<accession>A0ABV8CJU1</accession>
<keyword evidence="3" id="KW-1185">Reference proteome</keyword>
<feature type="transmembrane region" description="Helical" evidence="1">
    <location>
        <begin position="51"/>
        <end position="73"/>
    </location>
</feature>
<comment type="caution">
    <text evidence="2">The sequence shown here is derived from an EMBL/GenBank/DDBJ whole genome shotgun (WGS) entry which is preliminary data.</text>
</comment>
<keyword evidence="1" id="KW-1133">Transmembrane helix</keyword>
<evidence type="ECO:0000313" key="2">
    <source>
        <dbReference type="EMBL" id="MFC3912502.1"/>
    </source>
</evidence>
<protein>
    <submittedName>
        <fullName evidence="2">Uncharacterized protein</fullName>
    </submittedName>
</protein>
<feature type="transmembrane region" description="Helical" evidence="1">
    <location>
        <begin position="9"/>
        <end position="31"/>
    </location>
</feature>
<reference evidence="3" key="1">
    <citation type="journal article" date="2019" name="Int. J. Syst. Evol. Microbiol.">
        <title>The Global Catalogue of Microorganisms (GCM) 10K type strain sequencing project: providing services to taxonomists for standard genome sequencing and annotation.</title>
        <authorList>
            <consortium name="The Broad Institute Genomics Platform"/>
            <consortium name="The Broad Institute Genome Sequencing Center for Infectious Disease"/>
            <person name="Wu L."/>
            <person name="Ma J."/>
        </authorList>
    </citation>
    <scope>NUCLEOTIDE SEQUENCE [LARGE SCALE GENOMIC DNA]</scope>
    <source>
        <strain evidence="3">CCUG 54939</strain>
    </source>
</reference>
<dbReference type="Proteomes" id="UP001595692">
    <property type="component" value="Unassembled WGS sequence"/>
</dbReference>
<sequence>MMPTPLRRLLIYSLLTQMLLLASFTVLLWQAEQAMDKTGIGNVEQWEYLNQLAGISLYGLALFWLATFVYTAWRGDLRTRQAQLTLGLPPLALIIS</sequence>
<dbReference type="EMBL" id="JBHSAF010000001">
    <property type="protein sequence ID" value="MFC3912502.1"/>
    <property type="molecule type" value="Genomic_DNA"/>
</dbReference>
<keyword evidence="1" id="KW-0472">Membrane</keyword>
<organism evidence="2 3">
    <name type="scientific">Pseudaeromonas sharmana</name>
    <dbReference type="NCBI Taxonomy" id="328412"/>
    <lineage>
        <taxon>Bacteria</taxon>
        <taxon>Pseudomonadati</taxon>
        <taxon>Pseudomonadota</taxon>
        <taxon>Gammaproteobacteria</taxon>
        <taxon>Aeromonadales</taxon>
        <taxon>Aeromonadaceae</taxon>
        <taxon>Pseudaeromonas</taxon>
    </lineage>
</organism>
<evidence type="ECO:0000313" key="3">
    <source>
        <dbReference type="Proteomes" id="UP001595692"/>
    </source>
</evidence>
<name>A0ABV8CJU1_9GAMM</name>
<gene>
    <name evidence="2" type="ORF">ACFOSS_03340</name>
</gene>
<evidence type="ECO:0000256" key="1">
    <source>
        <dbReference type="SAM" id="Phobius"/>
    </source>
</evidence>
<proteinExistence type="predicted"/>
<dbReference type="RefSeq" id="WP_377150609.1">
    <property type="nucleotide sequence ID" value="NZ_JBHSAF010000001.1"/>
</dbReference>